<dbReference type="GO" id="GO:0051754">
    <property type="term" value="P:meiotic sister chromatid cohesion, centromeric"/>
    <property type="evidence" value="ECO:0007669"/>
    <property type="project" value="TreeGrafter"/>
</dbReference>
<keyword evidence="4" id="KW-0137">Centromere</keyword>
<evidence type="ECO:0000256" key="6">
    <source>
        <dbReference type="SAM" id="MobiDB-lite"/>
    </source>
</evidence>
<evidence type="ECO:0000256" key="2">
    <source>
        <dbReference type="ARBA" id="ARBA00022454"/>
    </source>
</evidence>
<dbReference type="GO" id="GO:0032991">
    <property type="term" value="C:protein-containing complex"/>
    <property type="evidence" value="ECO:0007669"/>
    <property type="project" value="UniProtKB-ARBA"/>
</dbReference>
<dbReference type="InterPro" id="IPR000719">
    <property type="entry name" value="Prot_kinase_dom"/>
</dbReference>
<feature type="region of interest" description="Disordered" evidence="6">
    <location>
        <begin position="1905"/>
        <end position="1999"/>
    </location>
</feature>
<feature type="compositionally biased region" description="Low complexity" evidence="6">
    <location>
        <begin position="1802"/>
        <end position="1830"/>
    </location>
</feature>
<dbReference type="EMBL" id="LT594497">
    <property type="protein sequence ID" value="SBT71221.1"/>
    <property type="molecule type" value="Genomic_DNA"/>
</dbReference>
<feature type="region of interest" description="Disordered" evidence="6">
    <location>
        <begin position="1610"/>
        <end position="1675"/>
    </location>
</feature>
<accession>A0A1C3KCA8</accession>
<dbReference type="InterPro" id="IPR015661">
    <property type="entry name" value="Bub1/Mad3"/>
</dbReference>
<feature type="compositionally biased region" description="Basic and acidic residues" evidence="6">
    <location>
        <begin position="1905"/>
        <end position="1914"/>
    </location>
</feature>
<feature type="compositionally biased region" description="Basic and acidic residues" evidence="6">
    <location>
        <begin position="1666"/>
        <end position="1675"/>
    </location>
</feature>
<dbReference type="Proteomes" id="UP000219799">
    <property type="component" value="Chromosome 9"/>
</dbReference>
<dbReference type="Gene3D" id="1.10.510.10">
    <property type="entry name" value="Transferase(Phosphotransferase) domain 1"/>
    <property type="match status" value="2"/>
</dbReference>
<feature type="compositionally biased region" description="Basic and acidic residues" evidence="6">
    <location>
        <begin position="1053"/>
        <end position="1074"/>
    </location>
</feature>
<dbReference type="GO" id="GO:0004672">
    <property type="term" value="F:protein kinase activity"/>
    <property type="evidence" value="ECO:0007669"/>
    <property type="project" value="InterPro"/>
</dbReference>
<feature type="region of interest" description="Disordered" evidence="6">
    <location>
        <begin position="1053"/>
        <end position="1221"/>
    </location>
</feature>
<feature type="compositionally biased region" description="Acidic residues" evidence="6">
    <location>
        <begin position="904"/>
        <end position="917"/>
    </location>
</feature>
<comment type="subcellular location">
    <subcellularLocation>
        <location evidence="1">Chromosome</location>
        <location evidence="1">Centromere</location>
        <location evidence="1">Kinetochore</location>
    </subcellularLocation>
</comment>
<dbReference type="GO" id="GO:0000776">
    <property type="term" value="C:kinetochore"/>
    <property type="evidence" value="ECO:0007669"/>
    <property type="project" value="UniProtKB-KW"/>
</dbReference>
<dbReference type="PANTHER" id="PTHR14030">
    <property type="entry name" value="MITOTIC CHECKPOINT SERINE/THREONINE-PROTEIN KINASE BUB1"/>
    <property type="match status" value="1"/>
</dbReference>
<evidence type="ECO:0000259" key="7">
    <source>
        <dbReference type="PROSITE" id="PS50011"/>
    </source>
</evidence>
<feature type="region of interest" description="Disordered" evidence="6">
    <location>
        <begin position="887"/>
        <end position="948"/>
    </location>
</feature>
<feature type="compositionally biased region" description="Basic and acidic residues" evidence="6">
    <location>
        <begin position="1019"/>
        <end position="1034"/>
    </location>
</feature>
<dbReference type="SUPFAM" id="SSF56112">
    <property type="entry name" value="Protein kinase-like (PK-like)"/>
    <property type="match status" value="1"/>
</dbReference>
<evidence type="ECO:0000313" key="8">
    <source>
        <dbReference type="EMBL" id="SBT71221.1"/>
    </source>
</evidence>
<evidence type="ECO:0000256" key="3">
    <source>
        <dbReference type="ARBA" id="ARBA00022838"/>
    </source>
</evidence>
<gene>
    <name evidence="8" type="primary">PmlGA01_090013000</name>
    <name evidence="8" type="ORF">PMLGA01_090013000</name>
</gene>
<feature type="region of interest" description="Disordered" evidence="6">
    <location>
        <begin position="830"/>
        <end position="866"/>
    </location>
</feature>
<dbReference type="GO" id="GO:0005524">
    <property type="term" value="F:ATP binding"/>
    <property type="evidence" value="ECO:0007669"/>
    <property type="project" value="InterPro"/>
</dbReference>
<feature type="region of interest" description="Disordered" evidence="6">
    <location>
        <begin position="2278"/>
        <end position="2297"/>
    </location>
</feature>
<keyword evidence="2" id="KW-0158">Chromosome</keyword>
<dbReference type="GO" id="GO:0007094">
    <property type="term" value="P:mitotic spindle assembly checkpoint signaling"/>
    <property type="evidence" value="ECO:0007669"/>
    <property type="project" value="InterPro"/>
</dbReference>
<reference evidence="8 9" key="1">
    <citation type="submission" date="2016-06" db="EMBL/GenBank/DDBJ databases">
        <authorList>
            <consortium name="Pathogen Informatics"/>
        </authorList>
    </citation>
    <scope>NUCLEOTIDE SEQUENCE [LARGE SCALE GENOMIC DNA]</scope>
    <source>
        <strain evidence="8">PmlGA01</strain>
    </source>
</reference>
<feature type="domain" description="Protein kinase" evidence="7">
    <location>
        <begin position="1412"/>
        <end position="1762"/>
    </location>
</feature>
<feature type="compositionally biased region" description="Polar residues" evidence="6">
    <location>
        <begin position="2278"/>
        <end position="2296"/>
    </location>
</feature>
<feature type="coiled-coil region" evidence="5">
    <location>
        <begin position="586"/>
        <end position="620"/>
    </location>
</feature>
<name>A0A1C3KCA8_PLAMA</name>
<feature type="compositionally biased region" description="Basic and acidic residues" evidence="6">
    <location>
        <begin position="992"/>
        <end position="1011"/>
    </location>
</feature>
<proteinExistence type="predicted"/>
<feature type="compositionally biased region" description="Polar residues" evidence="6">
    <location>
        <begin position="1520"/>
        <end position="1529"/>
    </location>
</feature>
<organism evidence="8 9">
    <name type="scientific">Plasmodium malariae</name>
    <dbReference type="NCBI Taxonomy" id="5858"/>
    <lineage>
        <taxon>Eukaryota</taxon>
        <taxon>Sar</taxon>
        <taxon>Alveolata</taxon>
        <taxon>Apicomplexa</taxon>
        <taxon>Aconoidasida</taxon>
        <taxon>Haemosporida</taxon>
        <taxon>Plasmodiidae</taxon>
        <taxon>Plasmodium</taxon>
        <taxon>Plasmodium (Plasmodium)</taxon>
    </lineage>
</organism>
<feature type="region of interest" description="Disordered" evidence="6">
    <location>
        <begin position="965"/>
        <end position="1040"/>
    </location>
</feature>
<dbReference type="InterPro" id="IPR008271">
    <property type="entry name" value="Ser/Thr_kinase_AS"/>
</dbReference>
<feature type="compositionally biased region" description="Basic and acidic residues" evidence="6">
    <location>
        <begin position="1154"/>
        <end position="1175"/>
    </location>
</feature>
<dbReference type="PROSITE" id="PS00108">
    <property type="entry name" value="PROTEIN_KINASE_ST"/>
    <property type="match status" value="1"/>
</dbReference>
<evidence type="ECO:0000313" key="9">
    <source>
        <dbReference type="Proteomes" id="UP000219799"/>
    </source>
</evidence>
<feature type="compositionally biased region" description="Basic and acidic residues" evidence="6">
    <location>
        <begin position="1186"/>
        <end position="1220"/>
    </location>
</feature>
<dbReference type="PROSITE" id="PS50011">
    <property type="entry name" value="PROTEIN_KINASE_DOM"/>
    <property type="match status" value="1"/>
</dbReference>
<evidence type="ECO:0000256" key="5">
    <source>
        <dbReference type="SAM" id="Coils"/>
    </source>
</evidence>
<protein>
    <recommendedName>
        <fullName evidence="7">Protein kinase domain-containing protein</fullName>
    </recommendedName>
</protein>
<dbReference type="InterPro" id="IPR011009">
    <property type="entry name" value="Kinase-like_dom_sf"/>
</dbReference>
<feature type="compositionally biased region" description="Acidic residues" evidence="6">
    <location>
        <begin position="850"/>
        <end position="866"/>
    </location>
</feature>
<evidence type="ECO:0000256" key="4">
    <source>
        <dbReference type="ARBA" id="ARBA00023328"/>
    </source>
</evidence>
<feature type="region of interest" description="Disordered" evidence="6">
    <location>
        <begin position="1503"/>
        <end position="1529"/>
    </location>
</feature>
<feature type="compositionally biased region" description="Basic and acidic residues" evidence="6">
    <location>
        <begin position="1610"/>
        <end position="1657"/>
    </location>
</feature>
<dbReference type="VEuPathDB" id="PlasmoDB:PmUG01_09021600"/>
<keyword evidence="3" id="KW-0995">Kinetochore</keyword>
<dbReference type="PANTHER" id="PTHR14030:SF4">
    <property type="entry name" value="BUB1 KINASE, ISOFORM A-RELATED"/>
    <property type="match status" value="1"/>
</dbReference>
<feature type="compositionally biased region" description="Basic and acidic residues" evidence="6">
    <location>
        <begin position="1093"/>
        <end position="1109"/>
    </location>
</feature>
<feature type="compositionally biased region" description="Basic residues" evidence="6">
    <location>
        <begin position="1131"/>
        <end position="1147"/>
    </location>
</feature>
<feature type="compositionally biased region" description="Low complexity" evidence="6">
    <location>
        <begin position="1921"/>
        <end position="1949"/>
    </location>
</feature>
<evidence type="ECO:0000256" key="1">
    <source>
        <dbReference type="ARBA" id="ARBA00004629"/>
    </source>
</evidence>
<feature type="region of interest" description="Disordered" evidence="6">
    <location>
        <begin position="1800"/>
        <end position="1853"/>
    </location>
</feature>
<feature type="compositionally biased region" description="Low complexity" evidence="6">
    <location>
        <begin position="969"/>
        <end position="979"/>
    </location>
</feature>
<keyword evidence="5" id="KW-0175">Coiled coil</keyword>
<sequence length="2386" mass="279845">MFKGDIKKIYVKNHIKKIYFVKRHNENSSIEEKNSSILYKNFDDFVAILVNIRKFDKNIKKLKVDKRSSEFSNILLKYLSFHVHKFGYKFHSFILEYTKDLADFDINNCYVINEISKTDIQNVVKNGYSRILFKYDSVKNLLHYIKRHIIIFDTFNANIQQLLTRYLYVSLNPLNLLIFVYLKIYNNGAINGTINDDTNGAINTNKAIVQNNNKISNGELVICSVKSAGKHTPVSWKDGVPLQNIMNDVAKIFERDNFFCNDLYFFLCTYAEYIMKYTIISCYGEIYNDNEVIKGKLKIFQWSKRSIRSCVMQKIRLYGTLKNLKLTDKINIKYTFNSYEMNVIQYIKNFKRFTEVGNGFKNIKMSHRNYSYIYELVLLLYFIKKCLYHLNDNVDFVLQVSLYTIYKTIKVTIIYLYFNLPKYMNHYFLNIFLIFFKNKTKKVSATMNKMKRTYRNVMNNVSKQRINYMRKKLFNCAKVNKQNDTNKVHMKKTAIVKIDIKNSEKKKLKEILNITFFEIDNYNERVYNGSELKNFLNFHVYGSVIQLKYNSEQHLRRKEKLRKDKFLSIKKKVREKIEKMGKVEKMEKTEKKEKVEKIEKSEKEEKIEKEEKMEKKESDQKYEKKCNFFYPNKFLFMKRYSSLYRKTSRNRIRKRENLYDSISVNVQANNAKCYICNRFLYKRKNNKDELTKVHPFNCDQNVTNIYSEDGYVCKKRVLHKLLKCTYENLLKQNKCVLIKKSENAYCTNLPMYANDYKVENNECFNNYHHVNSHFGAKVEILKHEEQISGPVQDNSNVHEKIEYTLPSPLLENASPKNQIKVDNVELARNADSESNFSATFEKNRAQEEGVANEEEIAQEEGVANEEEIAQEEGVANEEEIAQEEGIAQEEEIANEEERAQEEGVAQEEEIAQEEEVAKEEMIEGNKATQEDEPMQSPSNTKDVKMMETENAKVIDEEIIGSCSHSFNHSFSRTFSPSSSLPGDKAANNDSLQNRKEEERDKMSIVSSKEKCMNGTKHKKSDEQQVEKSGNDVRRSIRLQHKLKRKIKVQKDILKGKNRVSEIRNRKEQFVKEGKNQSNAYNKKDTENTFSEVGLKDGQEEQKGTNEKDSAKKKKVGKQNICVTNDKYNNDKRRKGSNSSRTRSRSRSGSRSSSRRSDRGVDLGNCGKDHRGDEAYTIHNGGQRDQGVGKEGKDHSKKKISDIKKKNPNKKKDCTYDETPKGKNSKKLIFTMSLSDSTGESLNLENANGNRAVQGSIVRKEKDKRTKKIGEPLNTDAKYENKYEKYEDIKIAKENVQMLRENNVDHFDKPFADTYEIYMNERIEEDKIYSIYSKFKLVVIYLFDHYVIGGLYLINPYNSQEKKRYIHFARMQSNINNINHTKIFHYNSNELVGSLKKNSKILLLSDKNEKRVMKILSKRGNGINGSTYKCMINDKLLACKVQQKLHLAKKEIYFSYILKVRKSNKLYKYTKYSNINYSSKNFFFEIFKENRYIFPDELHYRMNKKKSGSSNPLQKSKYKNDIQNGGTQNSSNENGMSILLMNTYKYVISLNELINTYIKKNYKAISEEFILFIIYQIIVGVLQLHLLDVLHGDLKIDNILIVKNENMSNDDGTKDYNIRKKDRNDKNYKNDENGRNHINDKYDENRRNHINDEKDKSKAAKKKGKNNHCENPKEDGKQKYNYNNLFYNDKLKEDNKNAFLRNTFPLNLFLIDIGRGIDIKHFKKYIFYGEKNCDCYNFLTDSVYNYHIDLVGIAQVASCLLFYRHIGHVKYKYEDKIVDRNNIVINNLDITYVTHNNHFLKRNGSNGSTTNNKSKNNNNNNNNNSNSNNNNNKEEEEDQQEEKKKKKASDSTISKSKYQEIENFIKAKEQTYVENANTFDSNDKYYKGAINKGENGMCSSALDDVHADSGKKNCARDGSSTNGNSDSKCSSNSGSNSNNNSNSNSNGDNNSKGEKKCNYTTRSQTKMRRDQEQKQAQNKKQNYKTRKRSNDETDEEDENNSERVYYIDYSKFLSIDEKNKEKINSYFNEIKKQTDSYFVEKEEENKIKNFNVKMMLSRKKYQDFWQIFFHLLLNFCNVYELNYIHFNSNEKNKNSEKGNMSNNILINKSDNYYFNFDQNNWEEINSKNKNKVASIYFSQKRKYYNNSEKNYYGDTDLKKRNNESISNAYYSDSTNKAKGIIRSKEIGCCNGRGIDNDIRGGSYINRGIDISRANRDNGYPHNPHTTNDQRGNLRRECLKESLIMGENIGNNNKYFFIQNSISNLKSLKKTMHDNWINNGKSKMITNNKTDQNSNANKSDGRFKRKLLFFENEQNKTKCRKLNDANYYISECSSNDTKKSTKYINKLMKKKAIFILLNLKRAIEKIFDDDEEKQAILLREMYNASTLF</sequence>